<keyword evidence="1" id="KW-0560">Oxidoreductase</keyword>
<dbReference type="Proteomes" id="UP001165080">
    <property type="component" value="Unassembled WGS sequence"/>
</dbReference>
<dbReference type="PANTHER" id="PTHR46937:SF4">
    <property type="entry name" value="FERREDOXIN-THIOREDOXIN REDUCTASE SUBUNIT A1, CHLOROPLASTIC"/>
    <property type="match status" value="1"/>
</dbReference>
<dbReference type="InterPro" id="IPR008990">
    <property type="entry name" value="Elect_transpt_acc-like_dom_sf"/>
</dbReference>
<dbReference type="SUPFAM" id="SSF50090">
    <property type="entry name" value="Electron transport accessory proteins"/>
    <property type="match status" value="1"/>
</dbReference>
<feature type="domain" description="Ferredoxin thioredoxin reductase alpha chain" evidence="5">
    <location>
        <begin position="37"/>
        <end position="108"/>
    </location>
</feature>
<proteinExistence type="inferred from homology"/>
<comment type="caution">
    <text evidence="6">The sequence shown here is derived from an EMBL/GenBank/DDBJ whole genome shotgun (WGS) entry which is preliminary data.</text>
</comment>
<reference evidence="6 7" key="1">
    <citation type="journal article" date="2023" name="Commun. Biol.">
        <title>Reorganization of the ancestral sex-determining regions during the evolution of trioecy in Pleodorina starrii.</title>
        <authorList>
            <person name="Takahashi K."/>
            <person name="Suzuki S."/>
            <person name="Kawai-Toyooka H."/>
            <person name="Yamamoto K."/>
            <person name="Hamaji T."/>
            <person name="Ootsuki R."/>
            <person name="Yamaguchi H."/>
            <person name="Kawachi M."/>
            <person name="Higashiyama T."/>
            <person name="Nozaki H."/>
        </authorList>
    </citation>
    <scope>NUCLEOTIDE SEQUENCE [LARGE SCALE GENOMIC DNA]</scope>
    <source>
        <strain evidence="6 7">NIES-4479</strain>
    </source>
</reference>
<dbReference type="EMBL" id="BRXU01000007">
    <property type="protein sequence ID" value="GLC53362.1"/>
    <property type="molecule type" value="Genomic_DNA"/>
</dbReference>
<dbReference type="PANTHER" id="PTHR46937">
    <property type="entry name" value="FERREDOXIN-THIOREDOXIN REDUCTASE, VARIABLE CHAIN"/>
    <property type="match status" value="1"/>
</dbReference>
<keyword evidence="7" id="KW-1185">Reference proteome</keyword>
<comment type="function">
    <text evidence="3">Variable subunit of the ferredoxin-thioredoxin reductase (FTR), which catalyzes the two-electron reduction of thioredoxins by the electrons provided by reduced ferredoxin.</text>
</comment>
<gene>
    <name evidence="6" type="primary">PLEST002229</name>
    <name evidence="6" type="ORF">PLESTB_000736500</name>
</gene>
<evidence type="ECO:0000259" key="5">
    <source>
        <dbReference type="Pfam" id="PF02941"/>
    </source>
</evidence>
<dbReference type="GO" id="GO:0016491">
    <property type="term" value="F:oxidoreductase activity"/>
    <property type="evidence" value="ECO:0007669"/>
    <property type="project" value="UniProtKB-KW"/>
</dbReference>
<evidence type="ECO:0000256" key="3">
    <source>
        <dbReference type="ARBA" id="ARBA00034474"/>
    </source>
</evidence>
<accession>A0A9W6BKQ9</accession>
<dbReference type="InterPro" id="IPR004207">
    <property type="entry name" value="Fd_thioredoxin_Rdtase_alpha"/>
</dbReference>
<evidence type="ECO:0000313" key="6">
    <source>
        <dbReference type="EMBL" id="GLC53362.1"/>
    </source>
</evidence>
<evidence type="ECO:0000313" key="7">
    <source>
        <dbReference type="Proteomes" id="UP001165080"/>
    </source>
</evidence>
<dbReference type="InterPro" id="IPR044166">
    <property type="entry name" value="FTRV"/>
</dbReference>
<evidence type="ECO:0000256" key="4">
    <source>
        <dbReference type="ARBA" id="ARBA00034490"/>
    </source>
</evidence>
<comment type="similarity">
    <text evidence="4">Belongs to the ferredoxin thioredoxin reductase alpha subunit family.</text>
</comment>
<dbReference type="GO" id="GO:0015979">
    <property type="term" value="P:photosynthesis"/>
    <property type="evidence" value="ECO:0007669"/>
    <property type="project" value="InterPro"/>
</dbReference>
<name>A0A9W6BKQ9_9CHLO</name>
<comment type="subunit">
    <text evidence="2">Heterodimer of subunit A (variable subunit) and subunit B (catalytic subunit). Heterodimeric FTR forms a complex with ferredoxin and thioredoxin.</text>
</comment>
<protein>
    <recommendedName>
        <fullName evidence="5">Ferredoxin thioredoxin reductase alpha chain domain-containing protein</fullName>
    </recommendedName>
</protein>
<organism evidence="6 7">
    <name type="scientific">Pleodorina starrii</name>
    <dbReference type="NCBI Taxonomy" id="330485"/>
    <lineage>
        <taxon>Eukaryota</taxon>
        <taxon>Viridiplantae</taxon>
        <taxon>Chlorophyta</taxon>
        <taxon>core chlorophytes</taxon>
        <taxon>Chlorophyceae</taxon>
        <taxon>CS clade</taxon>
        <taxon>Chlamydomonadales</taxon>
        <taxon>Volvocaceae</taxon>
        <taxon>Pleodorina</taxon>
    </lineage>
</organism>
<evidence type="ECO:0000256" key="1">
    <source>
        <dbReference type="ARBA" id="ARBA00023002"/>
    </source>
</evidence>
<dbReference type="AlphaFoldDB" id="A0A9W6BKQ9"/>
<sequence>MIAQRAASVRPAAPAGRAKLLVRCSGNGASSAAFHEGQKVKVVAPVKVYHSHQHPEGFDLNGLEGTLVKDVTHFKGKILSANFPYKVEFHVAGEGKLAKLLVHLAEEEIQAI</sequence>
<evidence type="ECO:0000256" key="2">
    <source>
        <dbReference type="ARBA" id="ARBA00026011"/>
    </source>
</evidence>
<dbReference type="OrthoDB" id="1916328at2759"/>
<dbReference type="Gene3D" id="2.30.30.50">
    <property type="match status" value="1"/>
</dbReference>
<dbReference type="Pfam" id="PF02941">
    <property type="entry name" value="FeThRed_A"/>
    <property type="match status" value="1"/>
</dbReference>